<gene>
    <name evidence="1" type="ORF">OHZ10_03700</name>
</gene>
<keyword evidence="2" id="KW-1185">Reference proteome</keyword>
<name>A0ABZ3DJI6_9BURK</name>
<dbReference type="RefSeq" id="WP_155627173.1">
    <property type="nucleotide sequence ID" value="NZ_CP109821.1"/>
</dbReference>
<organism evidence="1 2">
    <name type="scientific">Burkholderia arboris</name>
    <dbReference type="NCBI Taxonomy" id="488730"/>
    <lineage>
        <taxon>Bacteria</taxon>
        <taxon>Pseudomonadati</taxon>
        <taxon>Pseudomonadota</taxon>
        <taxon>Betaproteobacteria</taxon>
        <taxon>Burkholderiales</taxon>
        <taxon>Burkholderiaceae</taxon>
        <taxon>Burkholderia</taxon>
        <taxon>Burkholderia cepacia complex</taxon>
    </lineage>
</organism>
<evidence type="ECO:0000313" key="1">
    <source>
        <dbReference type="EMBL" id="XAE48746.1"/>
    </source>
</evidence>
<accession>A0ABZ3DJI6</accession>
<dbReference type="Proteomes" id="UP001448498">
    <property type="component" value="Chromosome 1"/>
</dbReference>
<protein>
    <submittedName>
        <fullName evidence="1">Uncharacterized protein</fullName>
    </submittedName>
</protein>
<dbReference type="EMBL" id="CP109821">
    <property type="protein sequence ID" value="XAE48746.1"/>
    <property type="molecule type" value="Genomic_DNA"/>
</dbReference>
<proteinExistence type="predicted"/>
<reference evidence="1 2" key="1">
    <citation type="submission" date="2022-10" db="EMBL/GenBank/DDBJ databases">
        <title>Genomic of Burkholderia cepacia PN-1.</title>
        <authorList>
            <person name="Yang Y."/>
            <person name="Guan H."/>
            <person name="Huang J."/>
        </authorList>
    </citation>
    <scope>NUCLEOTIDE SEQUENCE [LARGE SCALE GENOMIC DNA]</scope>
    <source>
        <strain evidence="1 2">PN-1</strain>
    </source>
</reference>
<evidence type="ECO:0000313" key="2">
    <source>
        <dbReference type="Proteomes" id="UP001448498"/>
    </source>
</evidence>
<sequence>MEFRLHIDEPRQDFSCRLPDPQAERHVVGTPCAASMSMRDGRIKFFAQRIGEAAHDGGRDIVACLDRWSRDSFRQRGFAVDQSAPGGLEDREVLRLDEVRPATWSRRCSCEQRGKLGRRYIHGRRVTAVHI</sequence>